<evidence type="ECO:0000313" key="6">
    <source>
        <dbReference type="Ensembl" id="ENSEBUP00000005733.1"/>
    </source>
</evidence>
<keyword evidence="2" id="KW-0677">Repeat</keyword>
<dbReference type="Gene3D" id="1.10.238.10">
    <property type="entry name" value="EF-hand"/>
    <property type="match status" value="1"/>
</dbReference>
<keyword evidence="4" id="KW-0812">Transmembrane</keyword>
<accession>A0A8C4NEW1</accession>
<evidence type="ECO:0000256" key="1">
    <source>
        <dbReference type="ARBA" id="ARBA00022723"/>
    </source>
</evidence>
<keyword evidence="3" id="KW-0106">Calcium</keyword>
<dbReference type="GeneTree" id="ENSGT00940000165470"/>
<protein>
    <recommendedName>
        <fullName evidence="5">EF-hand domain-containing protein</fullName>
    </recommendedName>
</protein>
<dbReference type="SMART" id="SM00054">
    <property type="entry name" value="EFh"/>
    <property type="match status" value="2"/>
</dbReference>
<evidence type="ECO:0000259" key="5">
    <source>
        <dbReference type="PROSITE" id="PS50222"/>
    </source>
</evidence>
<evidence type="ECO:0000256" key="3">
    <source>
        <dbReference type="ARBA" id="ARBA00022837"/>
    </source>
</evidence>
<feature type="transmembrane region" description="Helical" evidence="4">
    <location>
        <begin position="295"/>
        <end position="313"/>
    </location>
</feature>
<feature type="domain" description="EF-hand" evidence="5">
    <location>
        <begin position="100"/>
        <end position="135"/>
    </location>
</feature>
<dbReference type="PANTHER" id="PTHR23055">
    <property type="entry name" value="CALCIUM BINDING PROTEINS"/>
    <property type="match status" value="1"/>
</dbReference>
<dbReference type="InterPro" id="IPR011992">
    <property type="entry name" value="EF-hand-dom_pair"/>
</dbReference>
<keyword evidence="4" id="KW-1133">Transmembrane helix</keyword>
<sequence>MSSKTQQEVMDKLTERHKCFSKQEVKELIDFFENQLDNHSDLHKPGGLDRSKFFHILLHTFDMTEEVIMEGVFKAFAKENCDIIDLNDWVDGMAVFLRGTLEEKIKFCFQVYDSNRDEFIDKEEVCHLLKDTIVPTFPREDSTNNIKNLVDDVFKIMDYDQDKKISFEDFKQSVMKENLLLEAFGPCLPEHQVRSCHFIKLDFFYLMYRTLYRALVLLKEFLGMVILRGLHYLSMLYKHVPFIKPLSGMTWPRLEPPTFQTQSTQSRRSNHFTTESGPIGFKSYSSIKFLQNTTLYFHLIFIPSYIMIILMETNDVQYLKPLMI</sequence>
<dbReference type="PROSITE" id="PS00018">
    <property type="entry name" value="EF_HAND_1"/>
    <property type="match status" value="1"/>
</dbReference>
<dbReference type="InterPro" id="IPR018247">
    <property type="entry name" value="EF_Hand_1_Ca_BS"/>
</dbReference>
<dbReference type="Proteomes" id="UP000694388">
    <property type="component" value="Unplaced"/>
</dbReference>
<dbReference type="PROSITE" id="PS50222">
    <property type="entry name" value="EF_HAND_2"/>
    <property type="match status" value="2"/>
</dbReference>
<evidence type="ECO:0000313" key="7">
    <source>
        <dbReference type="Proteomes" id="UP000694388"/>
    </source>
</evidence>
<dbReference type="PANTHER" id="PTHR23055:SF60">
    <property type="entry name" value="CALAXIN"/>
    <property type="match status" value="1"/>
</dbReference>
<dbReference type="AlphaFoldDB" id="A0A8C4NEW1"/>
<keyword evidence="1" id="KW-0479">Metal-binding</keyword>
<organism evidence="6 7">
    <name type="scientific">Eptatretus burgeri</name>
    <name type="common">Inshore hagfish</name>
    <dbReference type="NCBI Taxonomy" id="7764"/>
    <lineage>
        <taxon>Eukaryota</taxon>
        <taxon>Metazoa</taxon>
        <taxon>Chordata</taxon>
        <taxon>Craniata</taxon>
        <taxon>Vertebrata</taxon>
        <taxon>Cyclostomata</taxon>
        <taxon>Myxini</taxon>
        <taxon>Myxiniformes</taxon>
        <taxon>Myxinidae</taxon>
        <taxon>Eptatretinae</taxon>
        <taxon>Eptatretus</taxon>
    </lineage>
</organism>
<keyword evidence="7" id="KW-1185">Reference proteome</keyword>
<dbReference type="CDD" id="cd00051">
    <property type="entry name" value="EFh"/>
    <property type="match status" value="1"/>
</dbReference>
<dbReference type="GO" id="GO:0005509">
    <property type="term" value="F:calcium ion binding"/>
    <property type="evidence" value="ECO:0007669"/>
    <property type="project" value="InterPro"/>
</dbReference>
<name>A0A8C4NEW1_EPTBU</name>
<dbReference type="Pfam" id="PF13499">
    <property type="entry name" value="EF-hand_7"/>
    <property type="match status" value="1"/>
</dbReference>
<evidence type="ECO:0000256" key="4">
    <source>
        <dbReference type="SAM" id="Phobius"/>
    </source>
</evidence>
<keyword evidence="4" id="KW-0472">Membrane</keyword>
<reference evidence="6" key="1">
    <citation type="submission" date="2025-08" db="UniProtKB">
        <authorList>
            <consortium name="Ensembl"/>
        </authorList>
    </citation>
    <scope>IDENTIFICATION</scope>
</reference>
<feature type="domain" description="EF-hand" evidence="5">
    <location>
        <begin position="145"/>
        <end position="180"/>
    </location>
</feature>
<proteinExistence type="predicted"/>
<dbReference type="Ensembl" id="ENSEBUT00000006176.1">
    <property type="protein sequence ID" value="ENSEBUP00000005733.1"/>
    <property type="gene ID" value="ENSEBUG00000003880.1"/>
</dbReference>
<reference evidence="6" key="2">
    <citation type="submission" date="2025-09" db="UniProtKB">
        <authorList>
            <consortium name="Ensembl"/>
        </authorList>
    </citation>
    <scope>IDENTIFICATION</scope>
</reference>
<dbReference type="InterPro" id="IPR002048">
    <property type="entry name" value="EF_hand_dom"/>
</dbReference>
<evidence type="ECO:0000256" key="2">
    <source>
        <dbReference type="ARBA" id="ARBA00022737"/>
    </source>
</evidence>
<dbReference type="InterPro" id="IPR028846">
    <property type="entry name" value="Recoverin"/>
</dbReference>
<feature type="transmembrane region" description="Helical" evidence="4">
    <location>
        <begin position="210"/>
        <end position="230"/>
    </location>
</feature>
<dbReference type="SUPFAM" id="SSF47473">
    <property type="entry name" value="EF-hand"/>
    <property type="match status" value="1"/>
</dbReference>